<organism evidence="3 4">
    <name type="scientific">Deinococcus peraridilitoris (strain DSM 19664 / LMG 22246 / CIP 109416 / KR-200)</name>
    <dbReference type="NCBI Taxonomy" id="937777"/>
    <lineage>
        <taxon>Bacteria</taxon>
        <taxon>Thermotogati</taxon>
        <taxon>Deinococcota</taxon>
        <taxon>Deinococci</taxon>
        <taxon>Deinococcales</taxon>
        <taxon>Deinococcaceae</taxon>
        <taxon>Deinococcus</taxon>
    </lineage>
</organism>
<dbReference type="AlphaFoldDB" id="L0A1R1"/>
<dbReference type="RefSeq" id="WP_015236079.1">
    <property type="nucleotide sequence ID" value="NC_019793.1"/>
</dbReference>
<feature type="region of interest" description="Disordered" evidence="1">
    <location>
        <begin position="23"/>
        <end position="49"/>
    </location>
</feature>
<proteinExistence type="predicted"/>
<dbReference type="KEGG" id="dpd:Deipe_2295"/>
<evidence type="ECO:0000313" key="3">
    <source>
        <dbReference type="EMBL" id="AFZ67776.1"/>
    </source>
</evidence>
<dbReference type="PATRIC" id="fig|937777.3.peg.2296"/>
<feature type="chain" id="PRO_5003938953" description="DUF306 domain-containing protein" evidence="2">
    <location>
        <begin position="24"/>
        <end position="177"/>
    </location>
</feature>
<keyword evidence="4" id="KW-1185">Reference proteome</keyword>
<feature type="compositionally biased region" description="Pro residues" evidence="1">
    <location>
        <begin position="32"/>
        <end position="44"/>
    </location>
</feature>
<evidence type="ECO:0008006" key="5">
    <source>
        <dbReference type="Google" id="ProtNLM"/>
    </source>
</evidence>
<name>L0A1R1_DEIPD</name>
<reference evidence="4" key="1">
    <citation type="submission" date="2012-03" db="EMBL/GenBank/DDBJ databases">
        <title>Complete sequence of chromosome of Deinococcus peraridilitoris DSM 19664.</title>
        <authorList>
            <person name="Lucas S."/>
            <person name="Copeland A."/>
            <person name="Lapidus A."/>
            <person name="Glavina del Rio T."/>
            <person name="Dalin E."/>
            <person name="Tice H."/>
            <person name="Bruce D."/>
            <person name="Goodwin L."/>
            <person name="Pitluck S."/>
            <person name="Peters L."/>
            <person name="Mikhailova N."/>
            <person name="Lu M."/>
            <person name="Kyrpides N."/>
            <person name="Mavromatis K."/>
            <person name="Ivanova N."/>
            <person name="Brettin T."/>
            <person name="Detter J.C."/>
            <person name="Han C."/>
            <person name="Larimer F."/>
            <person name="Land M."/>
            <person name="Hauser L."/>
            <person name="Markowitz V."/>
            <person name="Cheng J.-F."/>
            <person name="Hugenholtz P."/>
            <person name="Woyke T."/>
            <person name="Wu D."/>
            <person name="Pukall R."/>
            <person name="Steenblock K."/>
            <person name="Brambilla E."/>
            <person name="Klenk H.-P."/>
            <person name="Eisen J.A."/>
        </authorList>
    </citation>
    <scope>NUCLEOTIDE SEQUENCE [LARGE SCALE GENOMIC DNA]</scope>
    <source>
        <strain evidence="4">DSM 19664 / LMG 22246 / CIP 109416 / KR-200</strain>
    </source>
</reference>
<evidence type="ECO:0000313" key="4">
    <source>
        <dbReference type="Proteomes" id="UP000010467"/>
    </source>
</evidence>
<protein>
    <recommendedName>
        <fullName evidence="5">DUF306 domain-containing protein</fullName>
    </recommendedName>
</protein>
<sequence length="177" mass="18465">MSITRFLIPLMLPLALGACGQTAGNNQDRAPRPAPGTPGNPAPGNPQAVRADMFRGTSQWTITPPAPGVATQGRIQWSAPSNTGGGFTVRGTRLDCTDAAQAGTCSPAGTAELTVNGEMIELELRGTDQGLFFRGQDNDLMAEVSGSSYKLQGSGSLQRAEDLFPRSADFELITSAP</sequence>
<dbReference type="EMBL" id="CP003382">
    <property type="protein sequence ID" value="AFZ67776.1"/>
    <property type="molecule type" value="Genomic_DNA"/>
</dbReference>
<dbReference type="HOGENOM" id="CLU_1515495_0_0_0"/>
<keyword evidence="2" id="KW-0732">Signal</keyword>
<dbReference type="Proteomes" id="UP000010467">
    <property type="component" value="Chromosome"/>
</dbReference>
<gene>
    <name evidence="3" type="ordered locus">Deipe_2295</name>
</gene>
<accession>L0A1R1</accession>
<evidence type="ECO:0000256" key="2">
    <source>
        <dbReference type="SAM" id="SignalP"/>
    </source>
</evidence>
<feature type="signal peptide" evidence="2">
    <location>
        <begin position="1"/>
        <end position="23"/>
    </location>
</feature>
<evidence type="ECO:0000256" key="1">
    <source>
        <dbReference type="SAM" id="MobiDB-lite"/>
    </source>
</evidence>
<dbReference type="PROSITE" id="PS51257">
    <property type="entry name" value="PROKAR_LIPOPROTEIN"/>
    <property type="match status" value="1"/>
</dbReference>